<dbReference type="Gene3D" id="3.60.15.10">
    <property type="entry name" value="Ribonuclease Z/Hydroxyacylglutathione hydrolase-like"/>
    <property type="match status" value="1"/>
</dbReference>
<dbReference type="EMBL" id="CP036282">
    <property type="protein sequence ID" value="QDL56041.1"/>
    <property type="molecule type" value="Genomic_DNA"/>
</dbReference>
<name>A0A515ETR3_9BURK</name>
<gene>
    <name evidence="2" type="ORF">EXZ61_18685</name>
</gene>
<dbReference type="Proteomes" id="UP000317365">
    <property type="component" value="Chromosome"/>
</dbReference>
<reference evidence="3" key="1">
    <citation type="submission" date="2019-02" db="EMBL/GenBank/DDBJ databases">
        <title>Complete genome sequence of Rhodoferax sp. Gr-4.</title>
        <authorList>
            <person name="Jin L."/>
        </authorList>
    </citation>
    <scope>NUCLEOTIDE SEQUENCE [LARGE SCALE GENOMIC DNA]</scope>
    <source>
        <strain evidence="3">Gr-4</strain>
    </source>
</reference>
<dbReference type="InterPro" id="IPR036866">
    <property type="entry name" value="RibonucZ/Hydroxyglut_hydro"/>
</dbReference>
<dbReference type="SUPFAM" id="SSF56281">
    <property type="entry name" value="Metallo-hydrolase/oxidoreductase"/>
    <property type="match status" value="1"/>
</dbReference>
<evidence type="ECO:0000259" key="1">
    <source>
        <dbReference type="SMART" id="SM00849"/>
    </source>
</evidence>
<proteinExistence type="predicted"/>
<dbReference type="RefSeq" id="WP_142813284.1">
    <property type="nucleotide sequence ID" value="NZ_CP036282.1"/>
</dbReference>
<dbReference type="Pfam" id="PF21221">
    <property type="entry name" value="B_lactamase-like_C"/>
    <property type="match status" value="1"/>
</dbReference>
<dbReference type="PANTHER" id="PTHR23131">
    <property type="entry name" value="ENDORIBONUCLEASE LACTB2"/>
    <property type="match status" value="1"/>
</dbReference>
<protein>
    <submittedName>
        <fullName evidence="2">MBL fold metallo-hydrolase</fullName>
    </submittedName>
</protein>
<dbReference type="Pfam" id="PF00753">
    <property type="entry name" value="Lactamase_B"/>
    <property type="match status" value="1"/>
</dbReference>
<dbReference type="PANTHER" id="PTHR23131:SF4">
    <property type="entry name" value="METALLO-BETA-LACTAMASE SUPERFAMILY POTEIN"/>
    <property type="match status" value="1"/>
</dbReference>
<dbReference type="InterPro" id="IPR048933">
    <property type="entry name" value="B_lactamase-like_C"/>
</dbReference>
<keyword evidence="3" id="KW-1185">Reference proteome</keyword>
<evidence type="ECO:0000313" key="2">
    <source>
        <dbReference type="EMBL" id="QDL56041.1"/>
    </source>
</evidence>
<feature type="domain" description="Metallo-beta-lactamase" evidence="1">
    <location>
        <begin position="42"/>
        <end position="267"/>
    </location>
</feature>
<sequence>MNDLELQLHYPLGDALPEQGRCIEVAPGVKWVRMALPFALNHINLWLIRDAMDTPQGRLEGWCIVDCCIHADTSMAQWEAVFASELEDLPVLRVVVTHMHPDHIGLADWLCTRWSAPLYISATDYQVARWGCLGPTAFGGEPAANFFALHGLNAPEMVAQVKARINYFPSLVPAVPTQYRRLLDGTELQLGEHRWRCISGYGHAPEHMALYCESLGILIGGDMMLPRISTNVSVYEQEPLSNALALFLDSIDKFKPLATDTLVLPSHGNPFTGLHTRIEQLHAHHRDRLAEVLVACQTAPCSAADVLPVLFKRPLDLHQTTFAMGEAIAHLHKLWFDGVLTRNEGADGVVRFAAEP</sequence>
<dbReference type="AlphaFoldDB" id="A0A515ETR3"/>
<dbReference type="SMART" id="SM00849">
    <property type="entry name" value="Lactamase_B"/>
    <property type="match status" value="1"/>
</dbReference>
<organism evidence="2 3">
    <name type="scientific">Rhodoferax aquaticus</name>
    <dbReference type="NCBI Taxonomy" id="2527691"/>
    <lineage>
        <taxon>Bacteria</taxon>
        <taxon>Pseudomonadati</taxon>
        <taxon>Pseudomonadota</taxon>
        <taxon>Betaproteobacteria</taxon>
        <taxon>Burkholderiales</taxon>
        <taxon>Comamonadaceae</taxon>
        <taxon>Rhodoferax</taxon>
    </lineage>
</organism>
<dbReference type="Gene3D" id="1.10.10.10">
    <property type="entry name" value="Winged helix-like DNA-binding domain superfamily/Winged helix DNA-binding domain"/>
    <property type="match status" value="1"/>
</dbReference>
<dbReference type="InterPro" id="IPR036388">
    <property type="entry name" value="WH-like_DNA-bd_sf"/>
</dbReference>
<dbReference type="InterPro" id="IPR001279">
    <property type="entry name" value="Metallo-B-lactamas"/>
</dbReference>
<dbReference type="InterPro" id="IPR050662">
    <property type="entry name" value="Sec-metab_biosynth-thioest"/>
</dbReference>
<accession>A0A515ETR3</accession>
<evidence type="ECO:0000313" key="3">
    <source>
        <dbReference type="Proteomes" id="UP000317365"/>
    </source>
</evidence>
<reference evidence="3" key="2">
    <citation type="journal article" date="2020" name="Int. J. Syst. Evol. Microbiol.">
        <title>Genomic insights into a novel species Rhodoferax aquaticus sp. nov., isolated from freshwater.</title>
        <authorList>
            <person name="Li T."/>
            <person name="Zhuo Y."/>
            <person name="Jin C.Z."/>
            <person name="Wu X."/>
            <person name="Ko S.R."/>
            <person name="Jin F.J."/>
            <person name="Ahn C.Y."/>
            <person name="Oh H.M."/>
            <person name="Lee H.G."/>
            <person name="Jin L."/>
        </authorList>
    </citation>
    <scope>NUCLEOTIDE SEQUENCE [LARGE SCALE GENOMIC DNA]</scope>
    <source>
        <strain evidence="3">Gr-4</strain>
    </source>
</reference>
<dbReference type="KEGG" id="rhg:EXZ61_18685"/>